<protein>
    <submittedName>
        <fullName evidence="7">Peptidase, M10A family</fullName>
    </submittedName>
</protein>
<name>A0A2K8KY95_9GAMM</name>
<keyword evidence="1" id="KW-0645">Protease</keyword>
<gene>
    <name evidence="7" type="ORF">REIFOR_02345</name>
</gene>
<dbReference type="SUPFAM" id="SSF55486">
    <property type="entry name" value="Metalloproteases ('zincins'), catalytic domain"/>
    <property type="match status" value="1"/>
</dbReference>
<sequence>MYLSTTSFPIGSQWDLRTQYKMAEWNAIRGSNFRFYVGRDTDGSHNSSNGRNEVYFEYKPSDSYLGVTRSRLTCYWLFGTRYGYDEADIGINTRYAWTLGDFTGSNTGSPYNFELVMMHELGHALGLLHYDGRPDTMNTYYFNGGPIGHYNTVEPHADDRWGLRLLYPDSTTERDVSVSRFYNTGGGASSFNRVRNTSGSWVTSLNRGSQYDLEYTLENLGTQGETPSIRFYLSTNNYISTGDTYLGGAGWNMPSGSYATADKRFTVPTGLRPGTYYIGYVVDPTGSIPESSESNNFVSLLHPLTIR</sequence>
<keyword evidence="8" id="KW-1185">Reference proteome</keyword>
<dbReference type="GO" id="GO:0008270">
    <property type="term" value="F:zinc ion binding"/>
    <property type="evidence" value="ECO:0007669"/>
    <property type="project" value="InterPro"/>
</dbReference>
<evidence type="ECO:0000313" key="7">
    <source>
        <dbReference type="EMBL" id="ATX77476.1"/>
    </source>
</evidence>
<evidence type="ECO:0000256" key="3">
    <source>
        <dbReference type="ARBA" id="ARBA00022801"/>
    </source>
</evidence>
<organism evidence="7 8">
    <name type="scientific">Reinekea forsetii</name>
    <dbReference type="NCBI Taxonomy" id="1336806"/>
    <lineage>
        <taxon>Bacteria</taxon>
        <taxon>Pseudomonadati</taxon>
        <taxon>Pseudomonadota</taxon>
        <taxon>Gammaproteobacteria</taxon>
        <taxon>Oceanospirillales</taxon>
        <taxon>Saccharospirillaceae</taxon>
        <taxon>Reinekea</taxon>
    </lineage>
</organism>
<dbReference type="GO" id="GO:0031012">
    <property type="term" value="C:extracellular matrix"/>
    <property type="evidence" value="ECO:0007669"/>
    <property type="project" value="InterPro"/>
</dbReference>
<dbReference type="Pfam" id="PF00413">
    <property type="entry name" value="Peptidase_M10"/>
    <property type="match status" value="1"/>
</dbReference>
<dbReference type="Gene3D" id="2.60.40.10">
    <property type="entry name" value="Immunoglobulins"/>
    <property type="match status" value="1"/>
</dbReference>
<dbReference type="InterPro" id="IPR011635">
    <property type="entry name" value="CARDB"/>
</dbReference>
<feature type="domain" description="CARDB" evidence="6">
    <location>
        <begin position="199"/>
        <end position="298"/>
    </location>
</feature>
<keyword evidence="3" id="KW-0378">Hydrolase</keyword>
<dbReference type="GO" id="GO:0004222">
    <property type="term" value="F:metalloendopeptidase activity"/>
    <property type="evidence" value="ECO:0007669"/>
    <property type="project" value="InterPro"/>
</dbReference>
<dbReference type="GO" id="GO:0006508">
    <property type="term" value="P:proteolysis"/>
    <property type="evidence" value="ECO:0007669"/>
    <property type="project" value="UniProtKB-KW"/>
</dbReference>
<evidence type="ECO:0000256" key="1">
    <source>
        <dbReference type="ARBA" id="ARBA00022670"/>
    </source>
</evidence>
<dbReference type="EMBL" id="CP011797">
    <property type="protein sequence ID" value="ATX77476.1"/>
    <property type="molecule type" value="Genomic_DNA"/>
</dbReference>
<dbReference type="InterPro" id="IPR024079">
    <property type="entry name" value="MetalloPept_cat_dom_sf"/>
</dbReference>
<accession>A0A2K8KY95</accession>
<dbReference type="KEGG" id="rfo:REIFOR_02345"/>
<dbReference type="InterPro" id="IPR001818">
    <property type="entry name" value="Pept_M10_metallopeptidase"/>
</dbReference>
<evidence type="ECO:0000313" key="8">
    <source>
        <dbReference type="Proteomes" id="UP000229757"/>
    </source>
</evidence>
<feature type="domain" description="Peptidase M10 metallopeptidase" evidence="5">
    <location>
        <begin position="93"/>
        <end position="167"/>
    </location>
</feature>
<evidence type="ECO:0000259" key="5">
    <source>
        <dbReference type="Pfam" id="PF00413"/>
    </source>
</evidence>
<dbReference type="Proteomes" id="UP000229757">
    <property type="component" value="Chromosome"/>
</dbReference>
<evidence type="ECO:0000256" key="2">
    <source>
        <dbReference type="ARBA" id="ARBA00022723"/>
    </source>
</evidence>
<reference evidence="7 8" key="1">
    <citation type="journal article" date="2017" name="Environ. Microbiol.">
        <title>Genomic and physiological analyses of 'Reinekea forsetii' reveal a versatile opportunistic lifestyle during spring algae blooms.</title>
        <authorList>
            <person name="Avci B."/>
            <person name="Hahnke R.L."/>
            <person name="Chafee M."/>
            <person name="Fischer T."/>
            <person name="Gruber-Vodicka H."/>
            <person name="Tegetmeyer H.E."/>
            <person name="Harder J."/>
            <person name="Fuchs B.M."/>
            <person name="Amann R.I."/>
            <person name="Teeling H."/>
        </authorList>
    </citation>
    <scope>NUCLEOTIDE SEQUENCE [LARGE SCALE GENOMIC DNA]</scope>
    <source>
        <strain evidence="7 8">Hel1_31_D35</strain>
    </source>
</reference>
<dbReference type="Pfam" id="PF07705">
    <property type="entry name" value="CARDB"/>
    <property type="match status" value="1"/>
</dbReference>
<evidence type="ECO:0000256" key="4">
    <source>
        <dbReference type="ARBA" id="ARBA00022833"/>
    </source>
</evidence>
<proteinExistence type="predicted"/>
<dbReference type="AlphaFoldDB" id="A0A2K8KY95"/>
<keyword evidence="4" id="KW-0862">Zinc</keyword>
<dbReference type="InterPro" id="IPR013783">
    <property type="entry name" value="Ig-like_fold"/>
</dbReference>
<evidence type="ECO:0000259" key="6">
    <source>
        <dbReference type="Pfam" id="PF07705"/>
    </source>
</evidence>
<keyword evidence="2" id="KW-0479">Metal-binding</keyword>
<dbReference type="Gene3D" id="3.40.390.10">
    <property type="entry name" value="Collagenase (Catalytic Domain)"/>
    <property type="match status" value="1"/>
</dbReference>